<accession>A0A0V1HZH2</accession>
<protein>
    <recommendedName>
        <fullName evidence="3">PiggyBac transposable element-derived protein domain-containing protein</fullName>
    </recommendedName>
</protein>
<evidence type="ECO:0000313" key="2">
    <source>
        <dbReference type="Proteomes" id="UP000055024"/>
    </source>
</evidence>
<dbReference type="EMBL" id="JYDP01000014">
    <property type="protein sequence ID" value="KRZ15894.1"/>
    <property type="molecule type" value="Genomic_DNA"/>
</dbReference>
<gene>
    <name evidence="1" type="ORF">T11_9338</name>
</gene>
<name>A0A0V1HZH2_9BILA</name>
<keyword evidence="2" id="KW-1185">Reference proteome</keyword>
<evidence type="ECO:0008006" key="3">
    <source>
        <dbReference type="Google" id="ProtNLM"/>
    </source>
</evidence>
<dbReference type="AlphaFoldDB" id="A0A0V1HZH2"/>
<sequence length="101" mass="11319">MDFVIVIRQARGGRSVRQMVVYSDADISEPNTDTDGELAEEPFDASDDDEMENVQCGYCNFSVTATDIETMTGILLKMGITSMPRYRMYWAAGSRLDFVAE</sequence>
<reference evidence="1 2" key="1">
    <citation type="submission" date="2015-01" db="EMBL/GenBank/DDBJ databases">
        <title>Evolution of Trichinella species and genotypes.</title>
        <authorList>
            <person name="Korhonen P.K."/>
            <person name="Edoardo P."/>
            <person name="Giuseppe L.R."/>
            <person name="Gasser R.B."/>
        </authorList>
    </citation>
    <scope>NUCLEOTIDE SEQUENCE [LARGE SCALE GENOMIC DNA]</scope>
    <source>
        <strain evidence="1">ISS1029</strain>
    </source>
</reference>
<proteinExistence type="predicted"/>
<dbReference type="Proteomes" id="UP000055024">
    <property type="component" value="Unassembled WGS sequence"/>
</dbReference>
<organism evidence="1 2">
    <name type="scientific">Trichinella zimbabwensis</name>
    <dbReference type="NCBI Taxonomy" id="268475"/>
    <lineage>
        <taxon>Eukaryota</taxon>
        <taxon>Metazoa</taxon>
        <taxon>Ecdysozoa</taxon>
        <taxon>Nematoda</taxon>
        <taxon>Enoplea</taxon>
        <taxon>Dorylaimia</taxon>
        <taxon>Trichinellida</taxon>
        <taxon>Trichinellidae</taxon>
        <taxon>Trichinella</taxon>
    </lineage>
</organism>
<dbReference type="OrthoDB" id="5919918at2759"/>
<comment type="caution">
    <text evidence="1">The sequence shown here is derived from an EMBL/GenBank/DDBJ whole genome shotgun (WGS) entry which is preliminary data.</text>
</comment>
<dbReference type="STRING" id="268475.A0A0V1HZH2"/>
<evidence type="ECO:0000313" key="1">
    <source>
        <dbReference type="EMBL" id="KRZ15894.1"/>
    </source>
</evidence>